<dbReference type="PANTHER" id="PTHR42535:SF2">
    <property type="entry name" value="CHROMOSOME UNDETERMINED SCAFFOLD_146, WHOLE GENOME SHOTGUN SEQUENCE"/>
    <property type="match status" value="1"/>
</dbReference>
<dbReference type="SMART" id="SM00060">
    <property type="entry name" value="FN3"/>
    <property type="match status" value="4"/>
</dbReference>
<dbReference type="Gene3D" id="3.30.160.710">
    <property type="match status" value="1"/>
</dbReference>
<evidence type="ECO:0000259" key="4">
    <source>
        <dbReference type="SMART" id="SM00060"/>
    </source>
</evidence>
<evidence type="ECO:0000256" key="3">
    <source>
        <dbReference type="SAM" id="SignalP"/>
    </source>
</evidence>
<feature type="signal peptide" evidence="3">
    <location>
        <begin position="1"/>
        <end position="21"/>
    </location>
</feature>
<dbReference type="InterPro" id="IPR003961">
    <property type="entry name" value="FN3_dom"/>
</dbReference>
<evidence type="ECO:0000256" key="1">
    <source>
        <dbReference type="ARBA" id="ARBA00022729"/>
    </source>
</evidence>
<reference evidence="6 7" key="1">
    <citation type="submission" date="2019-09" db="EMBL/GenBank/DDBJ databases">
        <authorList>
            <person name="Cao W.R."/>
        </authorList>
    </citation>
    <scope>NUCLEOTIDE SEQUENCE [LARGE SCALE GENOMIC DNA]</scope>
    <source>
        <strain evidence="7">a4</strain>
    </source>
</reference>
<gene>
    <name evidence="6" type="ORF">F7018_11630</name>
</gene>
<dbReference type="GO" id="GO:0004553">
    <property type="term" value="F:hydrolase activity, hydrolyzing O-glycosyl compounds"/>
    <property type="evidence" value="ECO:0007669"/>
    <property type="project" value="UniProtKB-ARBA"/>
</dbReference>
<dbReference type="InterPro" id="IPR043772">
    <property type="entry name" value="MBG_3"/>
</dbReference>
<evidence type="ECO:0000256" key="2">
    <source>
        <dbReference type="ARBA" id="ARBA00023157"/>
    </source>
</evidence>
<dbReference type="Gene3D" id="2.60.120.200">
    <property type="match status" value="2"/>
</dbReference>
<keyword evidence="2" id="KW-1015">Disulfide bond</keyword>
<protein>
    <recommendedName>
        <fullName evidence="8">T9SS type A sorting domain-containing protein</fullName>
    </recommendedName>
</protein>
<dbReference type="Pfam" id="PF13385">
    <property type="entry name" value="Laminin_G_3"/>
    <property type="match status" value="2"/>
</dbReference>
<feature type="non-terminal residue" evidence="6">
    <location>
        <position position="3613"/>
    </location>
</feature>
<dbReference type="InterPro" id="IPR006558">
    <property type="entry name" value="LamG-like"/>
</dbReference>
<accession>A0A7J5ADI3</accession>
<feature type="chain" id="PRO_5029910614" description="T9SS type A sorting domain-containing protein" evidence="3">
    <location>
        <begin position="22"/>
        <end position="3613"/>
    </location>
</feature>
<dbReference type="InterPro" id="IPR008964">
    <property type="entry name" value="Invasin/intimin_cell_adhesion"/>
</dbReference>
<keyword evidence="7" id="KW-1185">Reference proteome</keyword>
<feature type="domain" description="Fibronectin type-III" evidence="4">
    <location>
        <begin position="580"/>
        <end position="652"/>
    </location>
</feature>
<sequence length="3613" mass="381550">MKKTTLLYVMFLCLMITQTFSQTFNEVENNDSVSNTLISSQSRIYSSANYEGTVTSSDSDFWIISRKATQASDIILYFDRLWVNSNPDFDFRIWEYRGGNWGVTPVNIGTLRSLMQVSGIYNYSITLPYSNNVSGGNSNNFYAIEVFTGAANFNYNFKLGASSVNSFYYCYEFGITDPVPNQVNDADVTLNDLRVNGIDDVYYIVKFSATNSFTYFTDDYVQNQALPAVAASNSYSGSGEHVVYVGTDNGAVQSALIMTNLQHNTTYYYKVYTYSDCQGYINYNNSIAPVSITTCPGTAPSTSSVNSVSATSPTSATINTIGRPVGADTSMGYLVKFSDTNSFTAPVSGTTLPTASLDYSGKTGEQVVYTGTIGSGAGTTDDINQIVTGLQINKDYYVKVYTYDLCGGKYNFETTGSTVVTTNYVCEAPSVVTNINASATGTTTMNVASFTTPSIVNGSLNYIIKVSDTNSFTAPSSVPTSPSTVYNSAAGGEQVMYVGTSVTPNLNITGLTENGTYYVKVYTYNTCAGGDYFETTGSTPVTITMCGTPTGNAELLSFREDLTYDNRLSPIISNVPAGAEGQVVKINVENSFTDITGVQSSLPTANTTYSGSGDQVILAGAFPNGQAFTGHNLLPNTEYFFRIYSYKECNGQYYFSNTNHSTSKFTAGVTDKLASNAVINSFTGTTFNLASFTGAPVADNGRGLPKGYIVKMNTVNSFTSQGFRGPVPTPDSNYKGGEQVVYFGASTTPNQVITGLTANTTYYFTIYAYTDSGSPYFFNSFQQTGYEFSVVNNGSLINPTITFDDVTVNAGGANFNLNATSNSTGAISYRIINAGGTGTTLSGTNNETVTIGSAGTVVIEASQAATATYQSSTKTMTLTINAPLATLGGGIYYQVNSGVTTVDMAAILSSNSTGAYTFEIVGETLGYSITGNLLNVNNVAGSIIIKVTQAADASYSETVGYYSTLFYNASFSPKTDMAHNLFDFSLNPNESKTIITAINFSGQSTTYSIVDNGGTGSTLVGNVFTAGANAGTVTLRAVTAGSSLYNATTKDVTVTVIGTPQTITFNALSDVTYGDAAFNLTATASSGLAVTYTSSDPTVASIVGNTVTIHKEGTINITASQAGGGLFNAAPDVVQALRVNPIVIANQNLTLDTTGSVLCNAHAIFSLDNSQLNVNYYLRNNSDNSIIEGPVAGTGSGISFTKEILTSNRTYNVIAVQGNQTLPSATNTLQITGTPTVSVQTLEAKTLNVTQPDGKSAVVSVAGSQSVVNYYLQDNVTNEVLQGPLAGSGVDLSFATETLTADRTYKVVATDAGANNGVRNGVSLDNVDDYVSIPAINSHLTNVQQATIETWVKIPASDATDVNASIITAESYAGFGVASVVVPFYINISGGTIFAGHHDDDTDDGGTFNTPAYTYPVDTWFHVAATMNGPAINFYVNGNLIGSTSGYFGFETFQLTSNIRLGRNYESTSNSTKLFGGDLAQTRIWNGVRTQSEIESNRNTEFTTPQVNLVLNYNYNQTSGTSVTDASGNSNTGTLQNGAGDATSWIKDLFTDSVCGFVPMSNTVSATLTALQDQVITFDALVTKTYGDATFDLVASSDSGLAITFTSSDTSVATISGNTVTIVGAGTTTITANQAGDGTYNPASLDRNLVVDKKMLVVSPKDATITYGILDLPADNSTENYPFQVEGLVNGDLEADVLRLSTSFTDISNLTIVNSANPGQPLDVGTHTGVMTWGTPPIIDILSSNYTYRANATGNLTVNPAPVTITAEAKSKDYDGSSATDPALTYTVDRSNLPTGADVMNYPNPFVFTGALSRVTGQNAGTYAINQGTLSLGSNYTITFNSANFTINKVDLTATSVSNKVYGDALGTLPIQYTGFVNGENATVIDTEPSAVPGITIDGTTPAGGPHVVNLSGGVDNNYNIVHSNGTITVTKRVLNASVDNKAKVYGDANPTFTMQYSNFVNGDDESVITQNVNLGAYEAGSTLVSETSPVGSYVITNLPGLFIADNYFINFTNLGVARLTINKKDIEVTVDAGQAKSFGTTDPTFTYRVTSGALVNGDTFTGALSRVAGENAGTYAINQGTLALNVNYNLSFVPNSFEIHKGAATVIVNNLTQTYDGTTKPVSPTTMPNGLSVDVTYDGGSTAPTNAGTYTVVATVNDVNYQGNTTETLTINKADQVITFGALSNVTYGDASFNLTATSDSGLGVTYSSSDTSVATISGNTVTIVGAGSTTITANQAGNTNYNTASVQQTLTVGKKAIEITADAKTKVYGDADPAFTYTVTNGSLVGSDAFTGSLARATGEAQGNYGITQGTLALNSNYDVTFVGANFYIDYRFIRIVPTAAVQKTYGDSDPAKLNFPFAITQGSLAFDDAIEVFGTFRDSGENVGSYQIRGLSSTFTSTNGGQSSYSITYTHAGSVRLQINQRAIEVTADAKSKAYGDTDPALTYQVTNGNLAGSDAFTGTLERVAGEALGSYAINKGTLTPGNNYSVTFVGDNLTIGKRAIEITADAKSKAYGDADPTFTYQITNGSLAGSDAFIGILERASGESLGTYAINQGTLGINGNYTISFVSKDLTIEKRAIEVTADAKSKVYGDADPAFTYQITSGSLAGSDVFTGNLERVSGDNFGTYAINQGTLALNSNYAVTYVSNDLTITKKDIMILTANQEKEYGEVDSNIAYSLFPGSILANGDSLSGSLTREVGENVGIYNISLGTLSAGPNYNMTLFGSPTFEITKRVIEVTADAKSKEYGALDPTLTYQITSGSLAGSDSFTGALARVTGNNAGTYAINQGTLALDNNYTLNFVSNDFTITKRPVTITADALVKVIGDADPALTFKETLGSILVGDSYTGTLERVAGETVGNYAINQGTVTAGNNYTITYVGADLEIIEKKNATALNFEGPANGTYDYIEVADDSSLDFTSAFTFETWVNFDEITRYNNGWDWQCLFAKSRYNESYGLMLLTEGSKILRFYHAGFGTGHTDFNWTSTLAAKKWYHLAVTFNGTKATIYVDGVEVASQTDTANNLVPNNNPLMIGANNTAGADPYPLQGTLDEVRFWNVARTATEINDYKSNELEGNETGLVLYYDMNQGNGFGNNTTITQVTDKSSVGNNGTLNQFALTGRTSNFVTDVTNGVTPKQDQVITFNAIPTKTYGDANFNLTATSDKGLNIVYASSNSSVATVSGNTVTIVGVGTTTITASQQGTALVKSASATQNLTVIAGANKSVWNGNTSSIWTIATNWSDNTVPTITGDAIIPNVTTTPEVGTTVQLNDLTVESLASFDINENGSVMVDGNLDNSGNFTMTSTETKSSTLIVKGTSNGQVTYERGGLKANVWSIISAPVAGQSIKEFAENAANDIRVNTSVTPNRYAISYYDDSKPAGSKWVYYTTDDLATNTLTFEKGRSYAVSRATNGSVTFTGTIETTDVAKSIVASEWNAIGNPYTAFLPINENAGTNFINSNVSKFNPSNVGVYVWDNAQAKYVGKSLITGESSLAPGQGFFVKAAAGVSNVTFNQSQRKVQPLTGGNFSKGGVVVPSIQLLATSKGVTIDTNIKYFENATEGLDPGYDLGNYARASFDVFTRFVENDKGEDFTIQSLPVESVDKTVLPIGLSATAGA</sequence>
<dbReference type="SMART" id="SM00560">
    <property type="entry name" value="LamGL"/>
    <property type="match status" value="2"/>
</dbReference>
<feature type="domain" description="Fibronectin type-III" evidence="4">
    <location>
        <begin position="429"/>
        <end position="532"/>
    </location>
</feature>
<dbReference type="EMBL" id="WAAU01000022">
    <property type="protein sequence ID" value="KAB1155646.1"/>
    <property type="molecule type" value="Genomic_DNA"/>
</dbReference>
<dbReference type="SUPFAM" id="SSF49265">
    <property type="entry name" value="Fibronectin type III"/>
    <property type="match status" value="1"/>
</dbReference>
<name>A0A7J5ADI3_9FLAO</name>
<dbReference type="Pfam" id="PF18676">
    <property type="entry name" value="MBG_2"/>
    <property type="match status" value="11"/>
</dbReference>
<evidence type="ECO:0000313" key="7">
    <source>
        <dbReference type="Proteomes" id="UP000467305"/>
    </source>
</evidence>
<evidence type="ECO:0000313" key="6">
    <source>
        <dbReference type="EMBL" id="KAB1155646.1"/>
    </source>
</evidence>
<dbReference type="SUPFAM" id="SSF49373">
    <property type="entry name" value="Invasin/intimin cell-adhesion fragments"/>
    <property type="match status" value="4"/>
</dbReference>
<dbReference type="InterPro" id="IPR036116">
    <property type="entry name" value="FN3_sf"/>
</dbReference>
<comment type="caution">
    <text evidence="6">The sequence shown here is derived from an EMBL/GenBank/DDBJ whole genome shotgun (WGS) entry which is preliminary data.</text>
</comment>
<keyword evidence="1 3" id="KW-0732">Signal</keyword>
<feature type="domain" description="LamG-like jellyroll fold" evidence="5">
    <location>
        <begin position="2920"/>
        <end position="3062"/>
    </location>
</feature>
<dbReference type="Gene3D" id="2.60.40.1080">
    <property type="match status" value="4"/>
</dbReference>
<evidence type="ECO:0000259" key="5">
    <source>
        <dbReference type="SMART" id="SM00560"/>
    </source>
</evidence>
<feature type="domain" description="LamG-like jellyroll fold" evidence="5">
    <location>
        <begin position="1344"/>
        <end position="1492"/>
    </location>
</feature>
<organism evidence="6 7">
    <name type="scientific">Tenacibaculum aiptasiae</name>
    <dbReference type="NCBI Taxonomy" id="426481"/>
    <lineage>
        <taxon>Bacteria</taxon>
        <taxon>Pseudomonadati</taxon>
        <taxon>Bacteroidota</taxon>
        <taxon>Flavobacteriia</taxon>
        <taxon>Flavobacteriales</taxon>
        <taxon>Flavobacteriaceae</taxon>
        <taxon>Tenacibaculum</taxon>
    </lineage>
</organism>
<dbReference type="Proteomes" id="UP000467305">
    <property type="component" value="Unassembled WGS sequence"/>
</dbReference>
<dbReference type="RefSeq" id="WP_246175166.1">
    <property type="nucleotide sequence ID" value="NZ_WAAU01000022.1"/>
</dbReference>
<dbReference type="PANTHER" id="PTHR42535">
    <property type="entry name" value="OOKINETE PROTEIN, PUTATIVE-RELATED"/>
    <property type="match status" value="1"/>
</dbReference>
<feature type="domain" description="Fibronectin type-III" evidence="4">
    <location>
        <begin position="300"/>
        <end position="409"/>
    </location>
</feature>
<dbReference type="Pfam" id="PF18887">
    <property type="entry name" value="MBG_3"/>
    <property type="match status" value="1"/>
</dbReference>
<dbReference type="InterPro" id="IPR013320">
    <property type="entry name" value="ConA-like_dom_sf"/>
</dbReference>
<dbReference type="InterPro" id="IPR041286">
    <property type="entry name" value="MBG_2"/>
</dbReference>
<dbReference type="GO" id="GO:0005975">
    <property type="term" value="P:carbohydrate metabolic process"/>
    <property type="evidence" value="ECO:0007669"/>
    <property type="project" value="UniProtKB-ARBA"/>
</dbReference>
<proteinExistence type="predicted"/>
<feature type="domain" description="Fibronectin type-III" evidence="4">
    <location>
        <begin position="702"/>
        <end position="775"/>
    </location>
</feature>
<dbReference type="SUPFAM" id="SSF49899">
    <property type="entry name" value="Concanavalin A-like lectins/glucanases"/>
    <property type="match status" value="2"/>
</dbReference>
<evidence type="ECO:0008006" key="8">
    <source>
        <dbReference type="Google" id="ProtNLM"/>
    </source>
</evidence>